<keyword evidence="4" id="KW-1185">Reference proteome</keyword>
<dbReference type="Proteomes" id="UP000837857">
    <property type="component" value="Chromosome 27"/>
</dbReference>
<dbReference type="PANTHER" id="PTHR23099">
    <property type="entry name" value="TRANSCRIPTIONAL REGULATOR"/>
    <property type="match status" value="1"/>
</dbReference>
<feature type="compositionally biased region" description="Polar residues" evidence="1">
    <location>
        <begin position="115"/>
        <end position="131"/>
    </location>
</feature>
<dbReference type="SMART" id="SM00731">
    <property type="entry name" value="SprT"/>
    <property type="match status" value="1"/>
</dbReference>
<evidence type="ECO:0000313" key="4">
    <source>
        <dbReference type="Proteomes" id="UP000837857"/>
    </source>
</evidence>
<organism evidence="3 4">
    <name type="scientific">Iphiclides podalirius</name>
    <name type="common">scarce swallowtail</name>
    <dbReference type="NCBI Taxonomy" id="110791"/>
    <lineage>
        <taxon>Eukaryota</taxon>
        <taxon>Metazoa</taxon>
        <taxon>Ecdysozoa</taxon>
        <taxon>Arthropoda</taxon>
        <taxon>Hexapoda</taxon>
        <taxon>Insecta</taxon>
        <taxon>Pterygota</taxon>
        <taxon>Neoptera</taxon>
        <taxon>Endopterygota</taxon>
        <taxon>Lepidoptera</taxon>
        <taxon>Glossata</taxon>
        <taxon>Ditrysia</taxon>
        <taxon>Papilionoidea</taxon>
        <taxon>Papilionidae</taxon>
        <taxon>Papilioninae</taxon>
        <taxon>Iphiclides</taxon>
    </lineage>
</organism>
<dbReference type="Pfam" id="PF10263">
    <property type="entry name" value="SprT-like"/>
    <property type="match status" value="1"/>
</dbReference>
<feature type="domain" description="SprT-like" evidence="2">
    <location>
        <begin position="376"/>
        <end position="537"/>
    </location>
</feature>
<evidence type="ECO:0000313" key="3">
    <source>
        <dbReference type="EMBL" id="CAH2060906.1"/>
    </source>
</evidence>
<protein>
    <recommendedName>
        <fullName evidence="2">SprT-like domain-containing protein</fullName>
    </recommendedName>
</protein>
<feature type="region of interest" description="Disordered" evidence="1">
    <location>
        <begin position="106"/>
        <end position="131"/>
    </location>
</feature>
<dbReference type="PANTHER" id="PTHR23099:SF0">
    <property type="entry name" value="GERM CELL NUCLEAR ACIDIC PROTEIN"/>
    <property type="match status" value="1"/>
</dbReference>
<dbReference type="InterPro" id="IPR006640">
    <property type="entry name" value="SprT-like_domain"/>
</dbReference>
<name>A0ABN8IKT0_9NEOP</name>
<evidence type="ECO:0000259" key="2">
    <source>
        <dbReference type="SMART" id="SM00731"/>
    </source>
</evidence>
<feature type="region of interest" description="Disordered" evidence="1">
    <location>
        <begin position="287"/>
        <end position="307"/>
    </location>
</feature>
<gene>
    <name evidence="3" type="ORF">IPOD504_LOCUS11227</name>
</gene>
<dbReference type="EMBL" id="OW152839">
    <property type="protein sequence ID" value="CAH2060906.1"/>
    <property type="molecule type" value="Genomic_DNA"/>
</dbReference>
<proteinExistence type="predicted"/>
<feature type="non-terminal residue" evidence="3">
    <location>
        <position position="605"/>
    </location>
</feature>
<reference evidence="3" key="1">
    <citation type="submission" date="2022-03" db="EMBL/GenBank/DDBJ databases">
        <authorList>
            <person name="Martin H S."/>
        </authorList>
    </citation>
    <scope>NUCLEOTIDE SEQUENCE</scope>
</reference>
<sequence>MFILSFLKLSLKKNHVKNNEVTKKLNRSSDVIILDESFDRLQMDFPKTMTSKRLCSPIIINDSCALSDDEESLKINFSANEPSKSDKIQMTSKKLGSPIIINESCELSEDEESPKINSSANEPSKSGKVSLNCTREEEAITTPLKDSRPSFGGWSPAQNILCATPKNEPTPTTPQDVANESLEQCSIKKIEISQKKLLSDLYGDTWKKIPSLFKSISHKQNNFDGVSKKLQYDDDNDSDKENIKDDLQRNKLLYLTGSDAKHKTNTDIGNTEKKCKKKLYTEKVPSTPEIPKLKPKNTRNVNSTTKKQKGLTVTELVMKNDVDYLTKKVGTVTVTPSKDTVVKRLSFLGSLADNVPSWRCHPEAIQYRDNYKTLREQLSRRLYVEFNEVVFDNALDADLPIIWDTKLRSTAGTTTNRLIKSSKGDRIRTSSIKLSTKVVDAPQRLRDTLIHELCHAATWLIDAELRAGHGSLWKKWATRALKVLPELGEISRCHDMEIHFKYCYKCTKCGYSVQRHSKSIDVTKKCCGYCRGTFEVIVNKKNKDGVVVSTPARKGAVNEFALYVKENYASLKDGTRSHAQVMKQLGEQFSARKKKPAVDVADLDI</sequence>
<accession>A0ABN8IKT0</accession>
<evidence type="ECO:0000256" key="1">
    <source>
        <dbReference type="SAM" id="MobiDB-lite"/>
    </source>
</evidence>